<sequence length="152" mass="17171">MDVFFCLNCDEDNILVDNTCVHFTQIPNCISAINSQCSKCDNGFKLSSDKLECLKKTNYGLVIALPISCVLFLLLIIIVLIILIFVLIIKKKEIESTENVCVFEISRSNVIMNKLSNEVLVDKHDIRFGSDNEYLKMDNESRELLCVGNASK</sequence>
<gene>
    <name evidence="2" type="ORF">EIN_011460</name>
</gene>
<feature type="non-terminal residue" evidence="2">
    <location>
        <position position="1"/>
    </location>
</feature>
<dbReference type="SUPFAM" id="SSF57184">
    <property type="entry name" value="Growth factor receptor domain"/>
    <property type="match status" value="1"/>
</dbReference>
<dbReference type="PANTHER" id="PTHR45756:SF1">
    <property type="entry name" value="PROTEIN KINASE DOMAIN CONTAINING PROTEIN"/>
    <property type="match status" value="1"/>
</dbReference>
<dbReference type="EMBL" id="KB206792">
    <property type="protein sequence ID" value="ELP87712.1"/>
    <property type="molecule type" value="Genomic_DNA"/>
</dbReference>
<dbReference type="GeneID" id="14886693"/>
<keyword evidence="3" id="KW-1185">Reference proteome</keyword>
<organism evidence="2 3">
    <name type="scientific">Entamoeba invadens IP1</name>
    <dbReference type="NCBI Taxonomy" id="370355"/>
    <lineage>
        <taxon>Eukaryota</taxon>
        <taxon>Amoebozoa</taxon>
        <taxon>Evosea</taxon>
        <taxon>Archamoebae</taxon>
        <taxon>Mastigamoebida</taxon>
        <taxon>Entamoebidae</taxon>
        <taxon>Entamoeba</taxon>
    </lineage>
</organism>
<keyword evidence="1" id="KW-0812">Transmembrane</keyword>
<accession>L7FLY3</accession>
<reference evidence="2 3" key="1">
    <citation type="submission" date="2012-10" db="EMBL/GenBank/DDBJ databases">
        <authorList>
            <person name="Zafar N."/>
            <person name="Inman J."/>
            <person name="Hall N."/>
            <person name="Lorenzi H."/>
            <person name="Caler E."/>
        </authorList>
    </citation>
    <scope>NUCLEOTIDE SEQUENCE [LARGE SCALE GENOMIC DNA]</scope>
    <source>
        <strain evidence="2 3">IP1</strain>
    </source>
</reference>
<proteinExistence type="predicted"/>
<dbReference type="PANTHER" id="PTHR45756">
    <property type="entry name" value="PALMITOYLTRANSFERASE"/>
    <property type="match status" value="1"/>
</dbReference>
<name>L7FLY3_ENTIV</name>
<dbReference type="KEGG" id="eiv:EIN_011460"/>
<dbReference type="RefSeq" id="XP_004254483.1">
    <property type="nucleotide sequence ID" value="XM_004254435.1"/>
</dbReference>
<evidence type="ECO:0000313" key="3">
    <source>
        <dbReference type="Proteomes" id="UP000014680"/>
    </source>
</evidence>
<evidence type="ECO:0000256" key="1">
    <source>
        <dbReference type="SAM" id="Phobius"/>
    </source>
</evidence>
<dbReference type="InterPro" id="IPR053215">
    <property type="entry name" value="TKL_Ser/Thr_kinase"/>
</dbReference>
<protein>
    <submittedName>
        <fullName evidence="2">Uncharacterized protein</fullName>
    </submittedName>
</protein>
<keyword evidence="1" id="KW-0472">Membrane</keyword>
<feature type="transmembrane region" description="Helical" evidence="1">
    <location>
        <begin position="59"/>
        <end position="89"/>
    </location>
</feature>
<keyword evidence="1" id="KW-1133">Transmembrane helix</keyword>
<dbReference type="InterPro" id="IPR009030">
    <property type="entry name" value="Growth_fac_rcpt_cys_sf"/>
</dbReference>
<dbReference type="Proteomes" id="UP000014680">
    <property type="component" value="Unassembled WGS sequence"/>
</dbReference>
<dbReference type="VEuPathDB" id="AmoebaDB:EIN_011460"/>
<evidence type="ECO:0000313" key="2">
    <source>
        <dbReference type="EMBL" id="ELP87712.1"/>
    </source>
</evidence>
<dbReference type="AlphaFoldDB" id="L7FLY3"/>